<dbReference type="Pfam" id="PF04341">
    <property type="entry name" value="DUF485"/>
    <property type="match status" value="1"/>
</dbReference>
<dbReference type="InterPro" id="IPR007436">
    <property type="entry name" value="DUF485"/>
</dbReference>
<dbReference type="RefSeq" id="WP_255924285.1">
    <property type="nucleotide sequence ID" value="NZ_JANFNG010000055.1"/>
</dbReference>
<keyword evidence="1" id="KW-1133">Transmembrane helix</keyword>
<keyword evidence="3" id="KW-1185">Reference proteome</keyword>
<evidence type="ECO:0000256" key="1">
    <source>
        <dbReference type="SAM" id="Phobius"/>
    </source>
</evidence>
<accession>A0ABT1Q5F8</accession>
<comment type="caution">
    <text evidence="2">The sequence shown here is derived from an EMBL/GenBank/DDBJ whole genome shotgun (WGS) entry which is preliminary data.</text>
</comment>
<keyword evidence="1" id="KW-0472">Membrane</keyword>
<evidence type="ECO:0000313" key="2">
    <source>
        <dbReference type="EMBL" id="MCQ4085161.1"/>
    </source>
</evidence>
<organism evidence="2 3">
    <name type="scientific">Streptomyces humicola</name>
    <dbReference type="NCBI Taxonomy" id="2953240"/>
    <lineage>
        <taxon>Bacteria</taxon>
        <taxon>Bacillati</taxon>
        <taxon>Actinomycetota</taxon>
        <taxon>Actinomycetes</taxon>
        <taxon>Kitasatosporales</taxon>
        <taxon>Streptomycetaceae</taxon>
        <taxon>Streptomyces</taxon>
    </lineage>
</organism>
<feature type="transmembrane region" description="Helical" evidence="1">
    <location>
        <begin position="61"/>
        <end position="80"/>
    </location>
</feature>
<proteinExistence type="predicted"/>
<sequence>MSRIDALVYLRPSGRHRARTLGHPAVVRALPPHVGTLAPLGGFILYVVLSAYGGGALNTPLGGGLTLGIVLGLLQLAGFLGSAVRAEQTGGVDWPAEPHR</sequence>
<evidence type="ECO:0000313" key="3">
    <source>
        <dbReference type="Proteomes" id="UP001057702"/>
    </source>
</evidence>
<feature type="transmembrane region" description="Helical" evidence="1">
    <location>
        <begin position="25"/>
        <end position="49"/>
    </location>
</feature>
<dbReference type="Proteomes" id="UP001057702">
    <property type="component" value="Unassembled WGS sequence"/>
</dbReference>
<reference evidence="2" key="1">
    <citation type="submission" date="2022-06" db="EMBL/GenBank/DDBJ databases">
        <title>Draft genome sequence of Streptomyces sp. RB6PN25 isolated from peat swamp forest in Thailand.</title>
        <authorList>
            <person name="Duangmal K."/>
            <person name="Klaysubun C."/>
        </authorList>
    </citation>
    <scope>NUCLEOTIDE SEQUENCE</scope>
    <source>
        <strain evidence="2">RB6PN25</strain>
    </source>
</reference>
<dbReference type="EMBL" id="JANFNG010000055">
    <property type="protein sequence ID" value="MCQ4085161.1"/>
    <property type="molecule type" value="Genomic_DNA"/>
</dbReference>
<keyword evidence="1" id="KW-0812">Transmembrane</keyword>
<gene>
    <name evidence="2" type="ORF">NGB36_32520</name>
</gene>
<protein>
    <submittedName>
        <fullName evidence="2">DUF485 domain-containing protein</fullName>
    </submittedName>
</protein>
<name>A0ABT1Q5F8_9ACTN</name>